<dbReference type="PANTHER" id="PTHR23115">
    <property type="entry name" value="TRANSLATION FACTOR"/>
    <property type="match status" value="1"/>
</dbReference>
<dbReference type="Pfam" id="PF00009">
    <property type="entry name" value="GTP_EFTU"/>
    <property type="match status" value="1"/>
</dbReference>
<evidence type="ECO:0000256" key="9">
    <source>
        <dbReference type="SAM" id="MobiDB-lite"/>
    </source>
</evidence>
<dbReference type="Pfam" id="PF22594">
    <property type="entry name" value="GTP-eEF1A_C"/>
    <property type="match status" value="1"/>
</dbReference>
<dbReference type="InterPro" id="IPR050100">
    <property type="entry name" value="TRAFAC_GTPase_members"/>
</dbReference>
<proteinExistence type="inferred from homology"/>
<dbReference type="OrthoDB" id="342024at2759"/>
<dbReference type="GO" id="GO:0006412">
    <property type="term" value="P:translation"/>
    <property type="evidence" value="ECO:0007669"/>
    <property type="project" value="UniProtKB-KW"/>
</dbReference>
<comment type="catalytic activity">
    <reaction evidence="8">
        <text>GTP + H2O = GDP + phosphate + H(+)</text>
        <dbReference type="Rhea" id="RHEA:19669"/>
        <dbReference type="ChEBI" id="CHEBI:15377"/>
        <dbReference type="ChEBI" id="CHEBI:15378"/>
        <dbReference type="ChEBI" id="CHEBI:37565"/>
        <dbReference type="ChEBI" id="CHEBI:43474"/>
        <dbReference type="ChEBI" id="CHEBI:58189"/>
    </reaction>
    <physiologicalReaction direction="left-to-right" evidence="8">
        <dbReference type="Rhea" id="RHEA:19670"/>
    </physiologicalReaction>
</comment>
<organism evidence="11 12">
    <name type="scientific">Pseudocohnilembus persalinus</name>
    <name type="common">Ciliate</name>
    <dbReference type="NCBI Taxonomy" id="266149"/>
    <lineage>
        <taxon>Eukaryota</taxon>
        <taxon>Sar</taxon>
        <taxon>Alveolata</taxon>
        <taxon>Ciliophora</taxon>
        <taxon>Intramacronucleata</taxon>
        <taxon>Oligohymenophorea</taxon>
        <taxon>Scuticociliatia</taxon>
        <taxon>Philasterida</taxon>
        <taxon>Pseudocohnilembidae</taxon>
        <taxon>Pseudocohnilembus</taxon>
    </lineage>
</organism>
<dbReference type="InParanoid" id="A0A0V0QW76"/>
<evidence type="ECO:0000256" key="3">
    <source>
        <dbReference type="ARBA" id="ARBA00022490"/>
    </source>
</evidence>
<keyword evidence="12" id="KW-1185">Reference proteome</keyword>
<keyword evidence="4" id="KW-0547">Nucleotide-binding</keyword>
<comment type="similarity">
    <text evidence="2">Belongs to the TRAFAC class translation factor GTPase superfamily. Classic translation factor GTPase family. EF-Tu/EF-1A subfamily.</text>
</comment>
<dbReference type="SUPFAM" id="SSF50447">
    <property type="entry name" value="Translation proteins"/>
    <property type="match status" value="1"/>
</dbReference>
<feature type="domain" description="Tr-type G" evidence="10">
    <location>
        <begin position="213"/>
        <end position="437"/>
    </location>
</feature>
<dbReference type="Gene3D" id="2.40.30.10">
    <property type="entry name" value="Translation factors"/>
    <property type="match status" value="2"/>
</dbReference>
<evidence type="ECO:0000256" key="8">
    <source>
        <dbReference type="ARBA" id="ARBA00049117"/>
    </source>
</evidence>
<dbReference type="InterPro" id="IPR027417">
    <property type="entry name" value="P-loop_NTPase"/>
</dbReference>
<dbReference type="GO" id="GO:0005525">
    <property type="term" value="F:GTP binding"/>
    <property type="evidence" value="ECO:0007669"/>
    <property type="project" value="UniProtKB-KW"/>
</dbReference>
<comment type="caution">
    <text evidence="11">The sequence shown here is derived from an EMBL/GenBank/DDBJ whole genome shotgun (WGS) entry which is preliminary data.</text>
</comment>
<dbReference type="EMBL" id="LDAU01000096">
    <property type="protein sequence ID" value="KRX06478.1"/>
    <property type="molecule type" value="Genomic_DNA"/>
</dbReference>
<dbReference type="InterPro" id="IPR054696">
    <property type="entry name" value="GTP-eEF1A_C"/>
</dbReference>
<gene>
    <name evidence="11" type="ORF">PPERSA_05091</name>
</gene>
<evidence type="ECO:0000256" key="2">
    <source>
        <dbReference type="ARBA" id="ARBA00007249"/>
    </source>
</evidence>
<evidence type="ECO:0000313" key="12">
    <source>
        <dbReference type="Proteomes" id="UP000054937"/>
    </source>
</evidence>
<feature type="compositionally biased region" description="Basic and acidic residues" evidence="9">
    <location>
        <begin position="125"/>
        <end position="142"/>
    </location>
</feature>
<dbReference type="SUPFAM" id="SSF50465">
    <property type="entry name" value="EF-Tu/eEF-1alpha/eIF2-gamma C-terminal domain"/>
    <property type="match status" value="1"/>
</dbReference>
<dbReference type="AlphaFoldDB" id="A0A0V0QW76"/>
<evidence type="ECO:0000256" key="1">
    <source>
        <dbReference type="ARBA" id="ARBA00004496"/>
    </source>
</evidence>
<dbReference type="SUPFAM" id="SSF52540">
    <property type="entry name" value="P-loop containing nucleoside triphosphate hydrolases"/>
    <property type="match status" value="1"/>
</dbReference>
<evidence type="ECO:0000256" key="7">
    <source>
        <dbReference type="ARBA" id="ARBA00023134"/>
    </source>
</evidence>
<protein>
    <submittedName>
        <fullName evidence="11">Translation protein, beta-barrel domain</fullName>
    </submittedName>
</protein>
<accession>A0A0V0QW76</accession>
<evidence type="ECO:0000313" key="11">
    <source>
        <dbReference type="EMBL" id="KRX06478.1"/>
    </source>
</evidence>
<dbReference type="GO" id="GO:0003924">
    <property type="term" value="F:GTPase activity"/>
    <property type="evidence" value="ECO:0007669"/>
    <property type="project" value="InterPro"/>
</dbReference>
<comment type="subcellular location">
    <subcellularLocation>
        <location evidence="1">Cytoplasm</location>
    </subcellularLocation>
</comment>
<dbReference type="Proteomes" id="UP000054937">
    <property type="component" value="Unassembled WGS sequence"/>
</dbReference>
<keyword evidence="3" id="KW-0963">Cytoplasm</keyword>
<dbReference type="InterPro" id="IPR009001">
    <property type="entry name" value="Transl_elong_EF1A/Init_IF2_C"/>
</dbReference>
<reference evidence="11 12" key="1">
    <citation type="journal article" date="2015" name="Sci. Rep.">
        <title>Genome of the facultative scuticociliatosis pathogen Pseudocohnilembus persalinus provides insight into its virulence through horizontal gene transfer.</title>
        <authorList>
            <person name="Xiong J."/>
            <person name="Wang G."/>
            <person name="Cheng J."/>
            <person name="Tian M."/>
            <person name="Pan X."/>
            <person name="Warren A."/>
            <person name="Jiang C."/>
            <person name="Yuan D."/>
            <person name="Miao W."/>
        </authorList>
    </citation>
    <scope>NUCLEOTIDE SEQUENCE [LARGE SCALE GENOMIC DNA]</scope>
    <source>
        <strain evidence="11">36N120E</strain>
    </source>
</reference>
<evidence type="ECO:0000259" key="10">
    <source>
        <dbReference type="PROSITE" id="PS51722"/>
    </source>
</evidence>
<sequence>MSRHTQLKGFLEEADEEFEFEEQQNGGPIDDYDLSPEDETIVEDLQSEFSNQFSKKTIIDVLDSEEWDVDMVRKILKEALEIYEKFAGQIKIDKLVEHFYNTYWNKKDCIKRIDEIVKQKQEQEQKAQERKAKKEQQNEQQKKVRKQSTNLKPTRKESQELSRELLNEKTKKENQHHSIKIERFQQETDISNYNKIYPQIDYKINISEEEQQSNHINLVTVGHVDSGKSTLIGHLRYILKDIDSRQMHKLEKESNQNNKGSFKYAYAQDELEQEKQGITVHVGYNTIKTDNVEINLLDSPGHQDYVPHMIGGTAQADYAMLVIDSGPNSFESGFEKGGQTKEHAYLIKAFGVERVIVAINKMDLHDWDKERFNEVSGKVVSYLLSIGFSSQQIRTIPLSGFKGQNISKPYKEQKWYNGPCLIELLDSLKPPKRDTQKPLRFNVFSATNKRNISGLCMAGKLEGGILKKGDKIIVQPHGIIAQVKEITLNNQKTQYAKSGDNIEIISQLKHDIEERYVDTGNVVCGFQYAIPVTKSLIIEFVAFDLIYPILKGAEVMVYINTAKTDGFLYKITKLIDKNNGNVLKKNPKCIKSNECAEIKLNLRSNICAELYANYKTYGRVILRDSKHTIGVGIIKEIL</sequence>
<evidence type="ECO:0000256" key="5">
    <source>
        <dbReference type="ARBA" id="ARBA00022801"/>
    </source>
</evidence>
<keyword evidence="6" id="KW-0648">Protein biosynthesis</keyword>
<evidence type="ECO:0000256" key="4">
    <source>
        <dbReference type="ARBA" id="ARBA00022741"/>
    </source>
</evidence>
<dbReference type="Gene3D" id="3.40.50.300">
    <property type="entry name" value="P-loop containing nucleotide triphosphate hydrolases"/>
    <property type="match status" value="1"/>
</dbReference>
<keyword evidence="7" id="KW-0342">GTP-binding</keyword>
<feature type="region of interest" description="Disordered" evidence="9">
    <location>
        <begin position="125"/>
        <end position="163"/>
    </location>
</feature>
<dbReference type="GO" id="GO:0005737">
    <property type="term" value="C:cytoplasm"/>
    <property type="evidence" value="ECO:0007669"/>
    <property type="project" value="UniProtKB-SubCell"/>
</dbReference>
<dbReference type="OMA" id="DWYGGPT"/>
<dbReference type="FunFam" id="3.40.50.300:FF:000204">
    <property type="entry name" value="Translation elongation factor Tu"/>
    <property type="match status" value="1"/>
</dbReference>
<dbReference type="InterPro" id="IPR000795">
    <property type="entry name" value="T_Tr_GTP-bd_dom"/>
</dbReference>
<dbReference type="InterPro" id="IPR009000">
    <property type="entry name" value="Transl_B-barrel_sf"/>
</dbReference>
<name>A0A0V0QW76_PSEPJ</name>
<feature type="compositionally biased region" description="Basic and acidic residues" evidence="9">
    <location>
        <begin position="154"/>
        <end position="163"/>
    </location>
</feature>
<dbReference type="PRINTS" id="PR00315">
    <property type="entry name" value="ELONGATNFCT"/>
</dbReference>
<keyword evidence="5" id="KW-0378">Hydrolase</keyword>
<evidence type="ECO:0000256" key="6">
    <source>
        <dbReference type="ARBA" id="ARBA00022917"/>
    </source>
</evidence>
<dbReference type="PROSITE" id="PS51722">
    <property type="entry name" value="G_TR_2"/>
    <property type="match status" value="1"/>
</dbReference>